<feature type="compositionally biased region" description="Acidic residues" evidence="7">
    <location>
        <begin position="521"/>
        <end position="532"/>
    </location>
</feature>
<dbReference type="Pfam" id="PF00628">
    <property type="entry name" value="PHD"/>
    <property type="match status" value="1"/>
</dbReference>
<comment type="subcellular location">
    <subcellularLocation>
        <location evidence="1">Nucleus</location>
    </subcellularLocation>
</comment>
<evidence type="ECO:0000313" key="10">
    <source>
        <dbReference type="Proteomes" id="UP000030669"/>
    </source>
</evidence>
<dbReference type="PANTHER" id="PTHR46174">
    <property type="entry name" value="CXXC-TYPE ZINC FINGER PROTEIN 1"/>
    <property type="match status" value="1"/>
</dbReference>
<dbReference type="HOGENOM" id="CLU_013082_0_0_1"/>
<dbReference type="OMA" id="PWRLRTE"/>
<dbReference type="InterPro" id="IPR019786">
    <property type="entry name" value="Zinc_finger_PHD-type_CS"/>
</dbReference>
<evidence type="ECO:0000256" key="3">
    <source>
        <dbReference type="ARBA" id="ARBA00022771"/>
    </source>
</evidence>
<name>S7QNQ4_GLOTA</name>
<dbReference type="AlphaFoldDB" id="S7QNQ4"/>
<dbReference type="InterPro" id="IPR019787">
    <property type="entry name" value="Znf_PHD-finger"/>
</dbReference>
<evidence type="ECO:0000259" key="8">
    <source>
        <dbReference type="PROSITE" id="PS50016"/>
    </source>
</evidence>
<dbReference type="STRING" id="670483.S7QNQ4"/>
<evidence type="ECO:0000256" key="6">
    <source>
        <dbReference type="PROSITE-ProRule" id="PRU00146"/>
    </source>
</evidence>
<dbReference type="InterPro" id="IPR011011">
    <property type="entry name" value="Znf_FYVE_PHD"/>
</dbReference>
<dbReference type="InterPro" id="IPR037869">
    <property type="entry name" value="Spp1/CFP1"/>
</dbReference>
<evidence type="ECO:0000256" key="2">
    <source>
        <dbReference type="ARBA" id="ARBA00022723"/>
    </source>
</evidence>
<dbReference type="KEGG" id="gtr:GLOTRDRAFT_135721"/>
<gene>
    <name evidence="9" type="ORF">GLOTRDRAFT_135721</name>
</gene>
<evidence type="ECO:0000256" key="5">
    <source>
        <dbReference type="ARBA" id="ARBA00023242"/>
    </source>
</evidence>
<evidence type="ECO:0000256" key="7">
    <source>
        <dbReference type="SAM" id="MobiDB-lite"/>
    </source>
</evidence>
<keyword evidence="10" id="KW-1185">Reference proteome</keyword>
<dbReference type="CDD" id="cd15522">
    <property type="entry name" value="PHD_TAF3"/>
    <property type="match status" value="1"/>
</dbReference>
<dbReference type="eggNOG" id="KOG1634">
    <property type="taxonomic scope" value="Eukaryota"/>
</dbReference>
<dbReference type="EMBL" id="KB469296">
    <property type="protein sequence ID" value="EPQ61186.1"/>
    <property type="molecule type" value="Genomic_DNA"/>
</dbReference>
<organism evidence="9 10">
    <name type="scientific">Gloeophyllum trabeum (strain ATCC 11539 / FP-39264 / Madison 617)</name>
    <name type="common">Brown rot fungus</name>
    <dbReference type="NCBI Taxonomy" id="670483"/>
    <lineage>
        <taxon>Eukaryota</taxon>
        <taxon>Fungi</taxon>
        <taxon>Dikarya</taxon>
        <taxon>Basidiomycota</taxon>
        <taxon>Agaricomycotina</taxon>
        <taxon>Agaricomycetes</taxon>
        <taxon>Gloeophyllales</taxon>
        <taxon>Gloeophyllaceae</taxon>
        <taxon>Gloeophyllum</taxon>
    </lineage>
</organism>
<dbReference type="OrthoDB" id="436852at2759"/>
<dbReference type="GO" id="GO:0045893">
    <property type="term" value="P:positive regulation of DNA-templated transcription"/>
    <property type="evidence" value="ECO:0007669"/>
    <property type="project" value="TreeGrafter"/>
</dbReference>
<dbReference type="InterPro" id="IPR013083">
    <property type="entry name" value="Znf_RING/FYVE/PHD"/>
</dbReference>
<accession>S7QNQ4</accession>
<feature type="region of interest" description="Disordered" evidence="7">
    <location>
        <begin position="1"/>
        <end position="47"/>
    </location>
</feature>
<feature type="compositionally biased region" description="Basic and acidic residues" evidence="7">
    <location>
        <begin position="681"/>
        <end position="691"/>
    </location>
</feature>
<reference evidence="9 10" key="1">
    <citation type="journal article" date="2012" name="Science">
        <title>The Paleozoic origin of enzymatic lignin decomposition reconstructed from 31 fungal genomes.</title>
        <authorList>
            <person name="Floudas D."/>
            <person name="Binder M."/>
            <person name="Riley R."/>
            <person name="Barry K."/>
            <person name="Blanchette R.A."/>
            <person name="Henrissat B."/>
            <person name="Martinez A.T."/>
            <person name="Otillar R."/>
            <person name="Spatafora J.W."/>
            <person name="Yadav J.S."/>
            <person name="Aerts A."/>
            <person name="Benoit I."/>
            <person name="Boyd A."/>
            <person name="Carlson A."/>
            <person name="Copeland A."/>
            <person name="Coutinho P.M."/>
            <person name="de Vries R.P."/>
            <person name="Ferreira P."/>
            <person name="Findley K."/>
            <person name="Foster B."/>
            <person name="Gaskell J."/>
            <person name="Glotzer D."/>
            <person name="Gorecki P."/>
            <person name="Heitman J."/>
            <person name="Hesse C."/>
            <person name="Hori C."/>
            <person name="Igarashi K."/>
            <person name="Jurgens J.A."/>
            <person name="Kallen N."/>
            <person name="Kersten P."/>
            <person name="Kohler A."/>
            <person name="Kuees U."/>
            <person name="Kumar T.K.A."/>
            <person name="Kuo A."/>
            <person name="LaButti K."/>
            <person name="Larrondo L.F."/>
            <person name="Lindquist E."/>
            <person name="Ling A."/>
            <person name="Lombard V."/>
            <person name="Lucas S."/>
            <person name="Lundell T."/>
            <person name="Martin R."/>
            <person name="McLaughlin D.J."/>
            <person name="Morgenstern I."/>
            <person name="Morin E."/>
            <person name="Murat C."/>
            <person name="Nagy L.G."/>
            <person name="Nolan M."/>
            <person name="Ohm R.A."/>
            <person name="Patyshakuliyeva A."/>
            <person name="Rokas A."/>
            <person name="Ruiz-Duenas F.J."/>
            <person name="Sabat G."/>
            <person name="Salamov A."/>
            <person name="Samejima M."/>
            <person name="Schmutz J."/>
            <person name="Slot J.C."/>
            <person name="St John F."/>
            <person name="Stenlid J."/>
            <person name="Sun H."/>
            <person name="Sun S."/>
            <person name="Syed K."/>
            <person name="Tsang A."/>
            <person name="Wiebenga A."/>
            <person name="Young D."/>
            <person name="Pisabarro A."/>
            <person name="Eastwood D.C."/>
            <person name="Martin F."/>
            <person name="Cullen D."/>
            <person name="Grigoriev I.V."/>
            <person name="Hibbett D.S."/>
        </authorList>
    </citation>
    <scope>NUCLEOTIDE SEQUENCE [LARGE SCALE GENOMIC DNA]</scope>
    <source>
        <strain evidence="9 10">ATCC 11539</strain>
    </source>
</reference>
<feature type="region of interest" description="Disordered" evidence="7">
    <location>
        <begin position="669"/>
        <end position="692"/>
    </location>
</feature>
<feature type="compositionally biased region" description="Low complexity" evidence="7">
    <location>
        <begin position="182"/>
        <end position="200"/>
    </location>
</feature>
<feature type="region of interest" description="Disordered" evidence="7">
    <location>
        <begin position="806"/>
        <end position="825"/>
    </location>
</feature>
<feature type="region of interest" description="Disordered" evidence="7">
    <location>
        <begin position="80"/>
        <end position="254"/>
    </location>
</feature>
<feature type="compositionally biased region" description="Basic and acidic residues" evidence="7">
    <location>
        <begin position="245"/>
        <end position="254"/>
    </location>
</feature>
<evidence type="ECO:0000313" key="9">
    <source>
        <dbReference type="EMBL" id="EPQ61186.1"/>
    </source>
</evidence>
<feature type="compositionally biased region" description="Pro residues" evidence="7">
    <location>
        <begin position="147"/>
        <end position="160"/>
    </location>
</feature>
<feature type="compositionally biased region" description="Basic and acidic residues" evidence="7">
    <location>
        <begin position="278"/>
        <end position="293"/>
    </location>
</feature>
<dbReference type="RefSeq" id="XP_007861413.1">
    <property type="nucleotide sequence ID" value="XM_007863222.1"/>
</dbReference>
<dbReference type="Proteomes" id="UP000030669">
    <property type="component" value="Unassembled WGS sequence"/>
</dbReference>
<feature type="region of interest" description="Disordered" evidence="7">
    <location>
        <begin position="517"/>
        <end position="546"/>
    </location>
</feature>
<dbReference type="GeneID" id="19303377"/>
<keyword evidence="5" id="KW-0539">Nucleus</keyword>
<dbReference type="SUPFAM" id="SSF57903">
    <property type="entry name" value="FYVE/PHD zinc finger"/>
    <property type="match status" value="1"/>
</dbReference>
<feature type="domain" description="PHD-type" evidence="8">
    <location>
        <begin position="613"/>
        <end position="665"/>
    </location>
</feature>
<feature type="region of interest" description="Disordered" evidence="7">
    <location>
        <begin position="271"/>
        <end position="293"/>
    </location>
</feature>
<dbReference type="PROSITE" id="PS01359">
    <property type="entry name" value="ZF_PHD_1"/>
    <property type="match status" value="1"/>
</dbReference>
<dbReference type="Gene3D" id="3.30.40.10">
    <property type="entry name" value="Zinc/RING finger domain, C3HC4 (zinc finger)"/>
    <property type="match status" value="1"/>
</dbReference>
<feature type="compositionally biased region" description="Polar residues" evidence="7">
    <location>
        <begin position="1"/>
        <end position="36"/>
    </location>
</feature>
<feature type="compositionally biased region" description="Basic residues" evidence="7">
    <location>
        <begin position="447"/>
        <end position="456"/>
    </location>
</feature>
<dbReference type="SMART" id="SM00249">
    <property type="entry name" value="PHD"/>
    <property type="match status" value="1"/>
</dbReference>
<proteinExistence type="predicted"/>
<dbReference type="GO" id="GO:0008270">
    <property type="term" value="F:zinc ion binding"/>
    <property type="evidence" value="ECO:0007669"/>
    <property type="project" value="UniProtKB-KW"/>
</dbReference>
<keyword evidence="2" id="KW-0479">Metal-binding</keyword>
<feature type="region of interest" description="Disordered" evidence="7">
    <location>
        <begin position="435"/>
        <end position="481"/>
    </location>
</feature>
<keyword evidence="4" id="KW-0862">Zinc</keyword>
<dbReference type="GO" id="GO:0048188">
    <property type="term" value="C:Set1C/COMPASS complex"/>
    <property type="evidence" value="ECO:0007669"/>
    <property type="project" value="InterPro"/>
</dbReference>
<evidence type="ECO:0000256" key="1">
    <source>
        <dbReference type="ARBA" id="ARBA00004123"/>
    </source>
</evidence>
<dbReference type="PROSITE" id="PS50016">
    <property type="entry name" value="ZF_PHD_2"/>
    <property type="match status" value="1"/>
</dbReference>
<evidence type="ECO:0000256" key="4">
    <source>
        <dbReference type="ARBA" id="ARBA00022833"/>
    </source>
</evidence>
<feature type="region of interest" description="Disordered" evidence="7">
    <location>
        <begin position="336"/>
        <end position="401"/>
    </location>
</feature>
<sequence>MSVLSQEGTTLSISTSADPNVSDTTIAGFSTQSSDSLAGHSPEMLTPTLRTVDLDSSEQNVAGSSTGGLLPPFGFNVYKQSTHLPTPQSPGHMHLPNGGRASPESPILNRSHHQAPLVAPVPLSRRPPHPVFDGSKSRMQQIVTPDSSPPAPQIPRPSSPPNIRMDQIPTPEPLHLSRSEGSSTPLAPAAIISSPRSAHSGETAGQSQLSSPFMEKLSIASRSQRSVSPPAFSLDPDDVFTARPVGRESSARAESERLQALRMEYLRGEATQDSEAVLEARRPPYLKRMERTSSSDILQLGEQSGAPHAGLGIADSPTKGRRIQLFQETSEESFEESLMAGGYPKYGSGPGYDVLRTPGKDRSSPLSEHTLAWLQHSTPDQPGPSRIPETPADEREAKKRKRLAAFQTYESLTNLRRKLMPVYLEGKGRVLLDVSPEDGLADDDTPRKRKKNRRRQATGAHPTESPGGKRSTRAAPAPIVGPNWPDLQFPWSVRLRERVLANQAEEEERLRRIAEFLERDSGDEESGSDEEPSAWGQVEDGPPKRARMGRGKMVPLHANPGGGRLVKGSVYLPSGPADARAALLSKKAARRLRYRLDHPETEAEREEDDDDSTISCVCHGRNDGEEAVQCDRCDRWYHLSCVGLHSVDDLGSADAAWYCPKCERTPSPELIPSSEPTLVPSEERAAPRTPRDPLFYDASVQESPLAEAFSFRVPPSSAWGSSPGKDPATPFSRATRNMFATPNFLSSSPLKEREREVFDPAVTPSRGDGRYALFQTPGRGFGLGGRALTFSGGDGWGTPVRASVLAAQDESPVRRSSGGRGELER</sequence>
<dbReference type="PANTHER" id="PTHR46174:SF1">
    <property type="entry name" value="CXXC-TYPE ZINC FINGER PROTEIN 1"/>
    <property type="match status" value="1"/>
</dbReference>
<keyword evidence="3 6" id="KW-0863">Zinc-finger</keyword>
<dbReference type="InterPro" id="IPR001965">
    <property type="entry name" value="Znf_PHD"/>
</dbReference>
<protein>
    <recommendedName>
        <fullName evidence="8">PHD-type domain-containing protein</fullName>
    </recommendedName>
</protein>